<gene>
    <name evidence="9" type="primary">eno</name>
    <name evidence="15" type="ORF">A2777_02720</name>
</gene>
<keyword evidence="8 9" id="KW-0456">Lyase</keyword>
<feature type="binding site" evidence="11">
    <location>
        <position position="316"/>
    </location>
    <ligand>
        <name>substrate</name>
    </ligand>
</feature>
<dbReference type="SUPFAM" id="SSF54826">
    <property type="entry name" value="Enolase N-terminal domain-like"/>
    <property type="match status" value="1"/>
</dbReference>
<feature type="binding site" evidence="9">
    <location>
        <position position="370"/>
    </location>
    <ligand>
        <name>(2R)-2-phosphoglycerate</name>
        <dbReference type="ChEBI" id="CHEBI:58289"/>
    </ligand>
</feature>
<feature type="binding site" evidence="9">
    <location>
        <position position="371"/>
    </location>
    <ligand>
        <name>(2R)-2-phosphoglycerate</name>
        <dbReference type="ChEBI" id="CHEBI:58289"/>
    </ligand>
</feature>
<feature type="domain" description="Enolase N-terminal" evidence="14">
    <location>
        <begin position="4"/>
        <end position="134"/>
    </location>
</feature>
<reference evidence="15 16" key="1">
    <citation type="journal article" date="2016" name="Nat. Commun.">
        <title>Thousands of microbial genomes shed light on interconnected biogeochemical processes in an aquifer system.</title>
        <authorList>
            <person name="Anantharaman K."/>
            <person name="Brown C.T."/>
            <person name="Hug L.A."/>
            <person name="Sharon I."/>
            <person name="Castelle C.J."/>
            <person name="Probst A.J."/>
            <person name="Thomas B.C."/>
            <person name="Singh A."/>
            <person name="Wilkins M.J."/>
            <person name="Karaoz U."/>
            <person name="Brodie E.L."/>
            <person name="Williams K.H."/>
            <person name="Hubbard S.S."/>
            <person name="Banfield J.F."/>
        </authorList>
    </citation>
    <scope>NUCLEOTIDE SEQUENCE [LARGE SCALE GENOMIC DNA]</scope>
</reference>
<organism evidence="15 16">
    <name type="scientific">Candidatus Gottesmanbacteria bacterium RIFCSPHIGHO2_01_FULL_40_15</name>
    <dbReference type="NCBI Taxonomy" id="1798376"/>
    <lineage>
        <taxon>Bacteria</taxon>
        <taxon>Candidatus Gottesmaniibacteriota</taxon>
    </lineage>
</organism>
<dbReference type="GO" id="GO:0006096">
    <property type="term" value="P:glycolytic process"/>
    <property type="evidence" value="ECO:0007669"/>
    <property type="project" value="UniProtKB-UniRule"/>
</dbReference>
<dbReference type="InterPro" id="IPR036849">
    <property type="entry name" value="Enolase-like_C_sf"/>
</dbReference>
<dbReference type="GO" id="GO:0005576">
    <property type="term" value="C:extracellular region"/>
    <property type="evidence" value="ECO:0007669"/>
    <property type="project" value="UniProtKB-SubCell"/>
</dbReference>
<dbReference type="AlphaFoldDB" id="A0A1F5Z5T9"/>
<name>A0A1F5Z5T9_9BACT</name>
<evidence type="ECO:0000313" key="16">
    <source>
        <dbReference type="Proteomes" id="UP000177354"/>
    </source>
</evidence>
<evidence type="ECO:0000256" key="5">
    <source>
        <dbReference type="ARBA" id="ARBA00022525"/>
    </source>
</evidence>
<feature type="binding site" evidence="9 12">
    <location>
        <position position="289"/>
    </location>
    <ligand>
        <name>Mg(2+)</name>
        <dbReference type="ChEBI" id="CHEBI:18420"/>
    </ligand>
</feature>
<feature type="binding site" evidence="9 12">
    <location>
        <position position="247"/>
    </location>
    <ligand>
        <name>Mg(2+)</name>
        <dbReference type="ChEBI" id="CHEBI:18420"/>
    </ligand>
</feature>
<feature type="binding site" evidence="9">
    <location>
        <position position="167"/>
    </location>
    <ligand>
        <name>(2R)-2-phosphoglycerate</name>
        <dbReference type="ChEBI" id="CHEBI:58289"/>
    </ligand>
</feature>
<feature type="binding site" evidence="11">
    <location>
        <position position="159"/>
    </location>
    <ligand>
        <name>substrate</name>
    </ligand>
</feature>
<dbReference type="InterPro" id="IPR000941">
    <property type="entry name" value="Enolase"/>
</dbReference>
<dbReference type="Gene3D" id="3.20.20.120">
    <property type="entry name" value="Enolase-like C-terminal domain"/>
    <property type="match status" value="1"/>
</dbReference>
<comment type="cofactor">
    <cofactor evidence="12">
        <name>Mg(2+)</name>
        <dbReference type="ChEBI" id="CHEBI:18420"/>
    </cofactor>
    <text evidence="12">Mg(2+) is required for catalysis and for stabilizing the dimer.</text>
</comment>
<dbReference type="PRINTS" id="PR00148">
    <property type="entry name" value="ENOLASE"/>
</dbReference>
<evidence type="ECO:0000313" key="15">
    <source>
        <dbReference type="EMBL" id="OGG07806.1"/>
    </source>
</evidence>
<dbReference type="InterPro" id="IPR020809">
    <property type="entry name" value="Enolase_CS"/>
</dbReference>
<dbReference type="Gene3D" id="3.30.390.10">
    <property type="entry name" value="Enolase-like, N-terminal domain"/>
    <property type="match status" value="1"/>
</dbReference>
<dbReference type="GO" id="GO:0009986">
    <property type="term" value="C:cell surface"/>
    <property type="evidence" value="ECO:0007669"/>
    <property type="project" value="UniProtKB-SubCell"/>
</dbReference>
<accession>A0A1F5Z5T9</accession>
<dbReference type="HAMAP" id="MF_00318">
    <property type="entry name" value="Enolase"/>
    <property type="match status" value="1"/>
</dbReference>
<dbReference type="PANTHER" id="PTHR11902:SF1">
    <property type="entry name" value="ENOLASE"/>
    <property type="match status" value="1"/>
</dbReference>
<feature type="binding site" evidence="11">
    <location>
        <position position="168"/>
    </location>
    <ligand>
        <name>substrate</name>
    </ligand>
</feature>
<evidence type="ECO:0000256" key="6">
    <source>
        <dbReference type="ARBA" id="ARBA00022842"/>
    </source>
</evidence>
<keyword evidence="9 12" id="KW-0479">Metal-binding</keyword>
<feature type="binding site" evidence="9 12">
    <location>
        <position position="316"/>
    </location>
    <ligand>
        <name>Mg(2+)</name>
        <dbReference type="ChEBI" id="CHEBI:18420"/>
    </ligand>
</feature>
<evidence type="ECO:0000256" key="4">
    <source>
        <dbReference type="ARBA" id="ARBA00017068"/>
    </source>
</evidence>
<evidence type="ECO:0000256" key="1">
    <source>
        <dbReference type="ARBA" id="ARBA00005031"/>
    </source>
</evidence>
<dbReference type="SFLD" id="SFLDF00002">
    <property type="entry name" value="enolase"/>
    <property type="match status" value="1"/>
</dbReference>
<dbReference type="SFLD" id="SFLDS00001">
    <property type="entry name" value="Enolase"/>
    <property type="match status" value="1"/>
</dbReference>
<keyword evidence="15" id="KW-0670">Pyruvate</keyword>
<evidence type="ECO:0000256" key="9">
    <source>
        <dbReference type="HAMAP-Rule" id="MF_00318"/>
    </source>
</evidence>
<comment type="cofactor">
    <cofactor evidence="9">
        <name>Mg(2+)</name>
        <dbReference type="ChEBI" id="CHEBI:18420"/>
    </cofactor>
    <text evidence="9">Binds a second Mg(2+) ion via substrate during catalysis.</text>
</comment>
<dbReference type="Pfam" id="PF00113">
    <property type="entry name" value="Enolase_C"/>
    <property type="match status" value="1"/>
</dbReference>
<evidence type="ECO:0000256" key="7">
    <source>
        <dbReference type="ARBA" id="ARBA00023152"/>
    </source>
</evidence>
<dbReference type="PROSITE" id="PS00164">
    <property type="entry name" value="ENOLASE"/>
    <property type="match status" value="1"/>
</dbReference>
<comment type="similarity">
    <text evidence="2 9">Belongs to the enolase family.</text>
</comment>
<evidence type="ECO:0000256" key="11">
    <source>
        <dbReference type="PIRSR" id="PIRSR001400-2"/>
    </source>
</evidence>
<dbReference type="GO" id="GO:0000015">
    <property type="term" value="C:phosphopyruvate hydratase complex"/>
    <property type="evidence" value="ECO:0007669"/>
    <property type="project" value="InterPro"/>
</dbReference>
<dbReference type="InterPro" id="IPR029017">
    <property type="entry name" value="Enolase-like_N"/>
</dbReference>
<evidence type="ECO:0000256" key="8">
    <source>
        <dbReference type="ARBA" id="ARBA00023239"/>
    </source>
</evidence>
<keyword evidence="9" id="KW-0963">Cytoplasm</keyword>
<dbReference type="PIRSF" id="PIRSF001400">
    <property type="entry name" value="Enolase"/>
    <property type="match status" value="1"/>
</dbReference>
<feature type="binding site" evidence="11">
    <location>
        <begin position="368"/>
        <end position="371"/>
    </location>
    <ligand>
        <name>substrate</name>
    </ligand>
</feature>
<comment type="pathway">
    <text evidence="1 9">Carbohydrate degradation; glycolysis; pyruvate from D-glyceraldehyde 3-phosphate: step 4/5.</text>
</comment>
<dbReference type="SMART" id="SM01193">
    <property type="entry name" value="Enolase_N"/>
    <property type="match status" value="1"/>
</dbReference>
<dbReference type="SMART" id="SM01192">
    <property type="entry name" value="Enolase_C"/>
    <property type="match status" value="1"/>
</dbReference>
<dbReference type="Proteomes" id="UP000177354">
    <property type="component" value="Unassembled WGS sequence"/>
</dbReference>
<dbReference type="GO" id="GO:0000287">
    <property type="term" value="F:magnesium ion binding"/>
    <property type="evidence" value="ECO:0007669"/>
    <property type="project" value="UniProtKB-UniRule"/>
</dbReference>
<feature type="domain" description="Enolase C-terminal TIM barrel" evidence="13">
    <location>
        <begin position="143"/>
        <end position="415"/>
    </location>
</feature>
<dbReference type="PANTHER" id="PTHR11902">
    <property type="entry name" value="ENOLASE"/>
    <property type="match status" value="1"/>
</dbReference>
<comment type="subcellular location">
    <subcellularLocation>
        <location evidence="9">Cytoplasm</location>
    </subcellularLocation>
    <subcellularLocation>
        <location evidence="9">Secreted</location>
    </subcellularLocation>
    <subcellularLocation>
        <location evidence="9">Cell surface</location>
    </subcellularLocation>
    <text evidence="9">Fractions of enolase are present in both the cytoplasm and on the cell surface.</text>
</comment>
<evidence type="ECO:0000259" key="14">
    <source>
        <dbReference type="SMART" id="SM01193"/>
    </source>
</evidence>
<comment type="catalytic activity">
    <reaction evidence="9">
        <text>(2R)-2-phosphoglycerate = phosphoenolpyruvate + H2O</text>
        <dbReference type="Rhea" id="RHEA:10164"/>
        <dbReference type="ChEBI" id="CHEBI:15377"/>
        <dbReference type="ChEBI" id="CHEBI:58289"/>
        <dbReference type="ChEBI" id="CHEBI:58702"/>
        <dbReference type="EC" id="4.2.1.11"/>
    </reaction>
</comment>
<feature type="binding site" evidence="11">
    <location>
        <position position="289"/>
    </location>
    <ligand>
        <name>substrate</name>
    </ligand>
</feature>
<dbReference type="Pfam" id="PF03952">
    <property type="entry name" value="Enolase_N"/>
    <property type="match status" value="1"/>
</dbReference>
<keyword evidence="5 9" id="KW-0964">Secreted</keyword>
<evidence type="ECO:0000256" key="10">
    <source>
        <dbReference type="PIRSR" id="PIRSR001400-1"/>
    </source>
</evidence>
<sequence length="415" mass="45520">MFKITKISARQILDSRGNPTVQAVVELDNGVSSAASVPSGASTGRYEVIEKRDGNKNYYQGLSVLGSVDTIKNKISPLLKGRDISGLTGIDKSLEEADGTPDFSNYGGNAILPVSMACYRAYAASLNIPLYRLFIQISGLKNPSKPPVPLFNFINGGLHGNRNLTIQEFLIIPSFQNGFDNILEKAVFLYQSTGKKLENKGMSTGLGDEGGFVTGFSSNEEAIEFLIEVINESGRYRYGSDVSLGLDMASSTFFRQNKYYLRKGIGQEADGYISEIENLVNKYGLILLEDPLAEDDWLNWTRLSAQLDSKINLVADDLIVTNVKRLERAVNEKACNSLIIKINQIGTVSRALETLKKAKKSGFKFVISHRSGETNDDFISDLAVGVGADFVKFGALARGERIAKYNRMLTIIDNS</sequence>
<feature type="binding site" evidence="9">
    <location>
        <position position="392"/>
    </location>
    <ligand>
        <name>(2R)-2-phosphoglycerate</name>
        <dbReference type="ChEBI" id="CHEBI:58289"/>
    </ligand>
</feature>
<dbReference type="SFLD" id="SFLDG00178">
    <property type="entry name" value="enolase"/>
    <property type="match status" value="1"/>
</dbReference>
<keyword evidence="7 9" id="KW-0324">Glycolysis</keyword>
<dbReference type="SUPFAM" id="SSF51604">
    <property type="entry name" value="Enolase C-terminal domain-like"/>
    <property type="match status" value="1"/>
</dbReference>
<evidence type="ECO:0000256" key="3">
    <source>
        <dbReference type="ARBA" id="ARBA00012058"/>
    </source>
</evidence>
<feature type="active site" description="Proton donor" evidence="9 10">
    <location>
        <position position="209"/>
    </location>
</feature>
<evidence type="ECO:0000256" key="12">
    <source>
        <dbReference type="PIRSR" id="PIRSR001400-3"/>
    </source>
</evidence>
<dbReference type="UniPathway" id="UPA00109">
    <property type="reaction ID" value="UER00187"/>
</dbReference>
<keyword evidence="6 9" id="KW-0460">Magnesium</keyword>
<dbReference type="InterPro" id="IPR020811">
    <property type="entry name" value="Enolase_N"/>
</dbReference>
<dbReference type="EMBL" id="MFJF01000009">
    <property type="protein sequence ID" value="OGG07806.1"/>
    <property type="molecule type" value="Genomic_DNA"/>
</dbReference>
<comment type="caution">
    <text evidence="15">The sequence shown here is derived from an EMBL/GenBank/DDBJ whole genome shotgun (WGS) entry which is preliminary data.</text>
</comment>
<feature type="binding site" evidence="9">
    <location>
        <position position="341"/>
    </location>
    <ligand>
        <name>(2R)-2-phosphoglycerate</name>
        <dbReference type="ChEBI" id="CHEBI:58289"/>
    </ligand>
</feature>
<feature type="active site" description="Proton acceptor" evidence="9 10">
    <location>
        <position position="341"/>
    </location>
</feature>
<evidence type="ECO:0000259" key="13">
    <source>
        <dbReference type="SMART" id="SM01192"/>
    </source>
</evidence>
<feature type="binding site" evidence="11">
    <location>
        <position position="392"/>
    </location>
    <ligand>
        <name>substrate</name>
    </ligand>
</feature>
<dbReference type="GO" id="GO:0004634">
    <property type="term" value="F:phosphopyruvate hydratase activity"/>
    <property type="evidence" value="ECO:0007669"/>
    <property type="project" value="UniProtKB-UniRule"/>
</dbReference>
<proteinExistence type="inferred from homology"/>
<protein>
    <recommendedName>
        <fullName evidence="4 9">Enolase</fullName>
        <ecNumber evidence="3 9">4.2.1.11</ecNumber>
    </recommendedName>
    <alternativeName>
        <fullName evidence="9">2-phospho-D-glycerate hydro-lyase</fullName>
    </alternativeName>
    <alternativeName>
        <fullName evidence="9">2-phosphoglycerate dehydratase</fullName>
    </alternativeName>
</protein>
<dbReference type="EC" id="4.2.1.11" evidence="3 9"/>
<comment type="function">
    <text evidence="9">Catalyzes the reversible conversion of 2-phosphoglycerate (2-PG) into phosphoenolpyruvate (PEP). It is essential for the degradation of carbohydrates via glycolysis.</text>
</comment>
<dbReference type="InterPro" id="IPR020810">
    <property type="entry name" value="Enolase_C"/>
</dbReference>
<dbReference type="CDD" id="cd03313">
    <property type="entry name" value="enolase"/>
    <property type="match status" value="1"/>
</dbReference>
<evidence type="ECO:0000256" key="2">
    <source>
        <dbReference type="ARBA" id="ARBA00009604"/>
    </source>
</evidence>